<evidence type="ECO:0000313" key="2">
    <source>
        <dbReference type="Proteomes" id="UP000739538"/>
    </source>
</evidence>
<reference evidence="1" key="1">
    <citation type="submission" date="2020-04" db="EMBL/GenBank/DDBJ databases">
        <authorList>
            <person name="Zhang T."/>
        </authorList>
    </citation>
    <scope>NUCLEOTIDE SEQUENCE</scope>
    <source>
        <strain evidence="1">HKST-UBA02</strain>
    </source>
</reference>
<organism evidence="1 2">
    <name type="scientific">Eiseniibacteriota bacterium</name>
    <dbReference type="NCBI Taxonomy" id="2212470"/>
    <lineage>
        <taxon>Bacteria</taxon>
        <taxon>Candidatus Eiseniibacteriota</taxon>
    </lineage>
</organism>
<dbReference type="EMBL" id="JAGQHS010000232">
    <property type="protein sequence ID" value="MCA9758929.1"/>
    <property type="molecule type" value="Genomic_DNA"/>
</dbReference>
<gene>
    <name evidence="1" type="ORF">KDA27_24250</name>
</gene>
<dbReference type="AlphaFoldDB" id="A0A956SGR5"/>
<dbReference type="InterPro" id="IPR027598">
    <property type="entry name" value="Amphi-Trp_dom"/>
</dbReference>
<proteinExistence type="predicted"/>
<sequence>MGKDDREFLHESLQDVKSIVAYLDAIREGFLNGTLNLRDDAGDIVLHPSGLVRLQIDSTRKRDRVKLAVRLAWKEDSQGESTGNGSLVIGGSEE</sequence>
<accession>A0A956SGR5</accession>
<dbReference type="Proteomes" id="UP000739538">
    <property type="component" value="Unassembled WGS sequence"/>
</dbReference>
<comment type="caution">
    <text evidence="1">The sequence shown here is derived from an EMBL/GenBank/DDBJ whole genome shotgun (WGS) entry which is preliminary data.</text>
</comment>
<dbReference type="NCBIfam" id="TIGR04354">
    <property type="entry name" value="amphi-Trp"/>
    <property type="match status" value="1"/>
</dbReference>
<name>A0A956SGR5_UNCEI</name>
<evidence type="ECO:0000313" key="1">
    <source>
        <dbReference type="EMBL" id="MCA9758929.1"/>
    </source>
</evidence>
<reference evidence="1" key="2">
    <citation type="journal article" date="2021" name="Microbiome">
        <title>Successional dynamics and alternative stable states in a saline activated sludge microbial community over 9 years.</title>
        <authorList>
            <person name="Wang Y."/>
            <person name="Ye J."/>
            <person name="Ju F."/>
            <person name="Liu L."/>
            <person name="Boyd J.A."/>
            <person name="Deng Y."/>
            <person name="Parks D.H."/>
            <person name="Jiang X."/>
            <person name="Yin X."/>
            <person name="Woodcroft B.J."/>
            <person name="Tyson G.W."/>
            <person name="Hugenholtz P."/>
            <person name="Polz M.F."/>
            <person name="Zhang T."/>
        </authorList>
    </citation>
    <scope>NUCLEOTIDE SEQUENCE</scope>
    <source>
        <strain evidence="1">HKST-UBA02</strain>
    </source>
</reference>
<protein>
    <submittedName>
        <fullName evidence="1">Amphi-Trp domain-containing protein</fullName>
    </submittedName>
</protein>